<dbReference type="EMBL" id="KN837253">
    <property type="protein sequence ID" value="KIJ30845.1"/>
    <property type="molecule type" value="Genomic_DNA"/>
</dbReference>
<evidence type="ECO:0000313" key="1">
    <source>
        <dbReference type="EMBL" id="KIJ30845.1"/>
    </source>
</evidence>
<gene>
    <name evidence="1" type="ORF">M422DRAFT_267554</name>
</gene>
<organism evidence="1 2">
    <name type="scientific">Sphaerobolus stellatus (strain SS14)</name>
    <dbReference type="NCBI Taxonomy" id="990650"/>
    <lineage>
        <taxon>Eukaryota</taxon>
        <taxon>Fungi</taxon>
        <taxon>Dikarya</taxon>
        <taxon>Basidiomycota</taxon>
        <taxon>Agaricomycotina</taxon>
        <taxon>Agaricomycetes</taxon>
        <taxon>Phallomycetidae</taxon>
        <taxon>Geastrales</taxon>
        <taxon>Sphaerobolaceae</taxon>
        <taxon>Sphaerobolus</taxon>
    </lineage>
</organism>
<dbReference type="AlphaFoldDB" id="A0A0C9V0A5"/>
<dbReference type="HOGENOM" id="CLU_1653239_0_0_1"/>
<sequence>MSVFSPSTATIVISNTLSGTLPCTPLVRPCPSAYLHHPVPPSTLPPSPSIVATSTPRYKGCYPLEPYHPATLDPHLQLAFRTFALRIFNLPSAPSPSASSTCLPRLQLAFRVFNLPSTSSTCLPCLQLAFRTFALHVFNLPCAPSPCVSSTCFAHLQLMS</sequence>
<accession>A0A0C9V0A5</accession>
<reference evidence="1 2" key="1">
    <citation type="submission" date="2014-06" db="EMBL/GenBank/DDBJ databases">
        <title>Evolutionary Origins and Diversification of the Mycorrhizal Mutualists.</title>
        <authorList>
            <consortium name="DOE Joint Genome Institute"/>
            <consortium name="Mycorrhizal Genomics Consortium"/>
            <person name="Kohler A."/>
            <person name="Kuo A."/>
            <person name="Nagy L.G."/>
            <person name="Floudas D."/>
            <person name="Copeland A."/>
            <person name="Barry K.W."/>
            <person name="Cichocki N."/>
            <person name="Veneault-Fourrey C."/>
            <person name="LaButti K."/>
            <person name="Lindquist E.A."/>
            <person name="Lipzen A."/>
            <person name="Lundell T."/>
            <person name="Morin E."/>
            <person name="Murat C."/>
            <person name="Riley R."/>
            <person name="Ohm R."/>
            <person name="Sun H."/>
            <person name="Tunlid A."/>
            <person name="Henrissat B."/>
            <person name="Grigoriev I.V."/>
            <person name="Hibbett D.S."/>
            <person name="Martin F."/>
        </authorList>
    </citation>
    <scope>NUCLEOTIDE SEQUENCE [LARGE SCALE GENOMIC DNA]</scope>
    <source>
        <strain evidence="1 2">SS14</strain>
    </source>
</reference>
<name>A0A0C9V0A5_SPHS4</name>
<evidence type="ECO:0000313" key="2">
    <source>
        <dbReference type="Proteomes" id="UP000054279"/>
    </source>
</evidence>
<keyword evidence="2" id="KW-1185">Reference proteome</keyword>
<protein>
    <submittedName>
        <fullName evidence="1">Uncharacterized protein</fullName>
    </submittedName>
</protein>
<dbReference type="Proteomes" id="UP000054279">
    <property type="component" value="Unassembled WGS sequence"/>
</dbReference>
<proteinExistence type="predicted"/>